<evidence type="ECO:0000313" key="1">
    <source>
        <dbReference type="EMBL" id="SCU72126.1"/>
    </source>
</evidence>
<proteinExistence type="predicted"/>
<comment type="caution">
    <text evidence="1">The sequence shown here is derived from an EMBL/GenBank/DDBJ whole genome shotgun (WGS) entry which is preliminary data.</text>
</comment>
<dbReference type="GeneID" id="92377642"/>
<dbReference type="RefSeq" id="XP_067082671.1">
    <property type="nucleotide sequence ID" value="XM_067226570.1"/>
</dbReference>
<evidence type="ECO:0000313" key="2">
    <source>
        <dbReference type="Proteomes" id="UP000195570"/>
    </source>
</evidence>
<dbReference type="AlphaFoldDB" id="A0A1G4II31"/>
<protein>
    <submittedName>
        <fullName evidence="1">Uncharacterized protein</fullName>
    </submittedName>
</protein>
<keyword evidence="2" id="KW-1185">Reference proteome</keyword>
<gene>
    <name evidence="1" type="ORF">TEOVI_000370200</name>
</gene>
<name>A0A1G4II31_TRYEQ</name>
<organism evidence="1 2">
    <name type="scientific">Trypanosoma equiperdum</name>
    <dbReference type="NCBI Taxonomy" id="5694"/>
    <lineage>
        <taxon>Eukaryota</taxon>
        <taxon>Discoba</taxon>
        <taxon>Euglenozoa</taxon>
        <taxon>Kinetoplastea</taxon>
        <taxon>Metakinetoplastina</taxon>
        <taxon>Trypanosomatida</taxon>
        <taxon>Trypanosomatidae</taxon>
        <taxon>Trypanosoma</taxon>
    </lineage>
</organism>
<accession>A0A1G4II31</accession>
<dbReference type="EMBL" id="CZPT02001799">
    <property type="protein sequence ID" value="SCU72126.1"/>
    <property type="molecule type" value="Genomic_DNA"/>
</dbReference>
<dbReference type="Proteomes" id="UP000195570">
    <property type="component" value="Unassembled WGS sequence"/>
</dbReference>
<dbReference type="VEuPathDB" id="TriTrypDB:TEOVI_000370200"/>
<sequence length="593" mass="65572">MSWMSALRSYIASPPHIKQRTGSDIFRQVARAHLLGPLGHTIHPCSVLVLRRLRWEIMRYGTSGQKAQALETILACYGDADRAHAHDAAGLEASQHMLTLEQLQCVVEAQVMGIPLRADHYRFLFQSSQLSQLGVEVPLLLLKEVQGVGVPLTDDALVDFSVGLTSSGHWREALQVLPRGHLLELVERVASVQCQGWRRSCSLVAHVKENNMVGYDEDTCNAVLSAHVLQWKAVRDPFNWEQVNQFVRVFSNTGRPWPRRALHYYLLHCPTEQWRQAVELVRGVIPMVENISCQALGRLMALLNEGCQWESSLFLYQRSSFSPPLSEQRCVPVQNQVLIALAKGGLWKEAVAMYTKMSARNNHTYTLWLNVVLLEGHVPFAATWRNCVEAYRHAPSCNDRFAVAMAYDLGKMGNWLMSLTVAQAAPKWTSQVLPIAIAAAVLSSGSWETVWQIASEFALSRHVSSVKQTCAVLAIIACCTRDPPSAVSGLIADALHSCVKSQRQFDESAHYMSKYMALLLHPPTLIGTKANLPPAISLLLATAGDFGNAKECWVFALSVMQSMSAKGWSLAAVAPVMLSSGFDASVAIHFLPA</sequence>
<reference evidence="1" key="1">
    <citation type="submission" date="2016-09" db="EMBL/GenBank/DDBJ databases">
        <authorList>
            <person name="Hebert L."/>
            <person name="Moumen B."/>
        </authorList>
    </citation>
    <scope>NUCLEOTIDE SEQUENCE [LARGE SCALE GENOMIC DNA]</scope>
    <source>
        <strain evidence="1">OVI</strain>
    </source>
</reference>